<dbReference type="GO" id="GO:0006412">
    <property type="term" value="P:translation"/>
    <property type="evidence" value="ECO:0007669"/>
    <property type="project" value="UniProtKB-UniRule"/>
</dbReference>
<dbReference type="Proteomes" id="UP000679179">
    <property type="component" value="Unassembled WGS sequence"/>
</dbReference>
<sequence>MEVLKVETRSKNSHHDAKKRRRQGKIPGIIYGTGMTNILFEIGELELHHAICKKGEHGIVDVGINGSEHSTIIKEVQRDPLSHKIIHIDLEEIQKDKKVTTTVPIHFVGEEMLNRFGAVIQKEKANVKVLCKPEDLPKYFELNVKDSSIGTIYTVGDLEVASEISIIDDIDAVLGSVSYEQKLVEAVEPQENKG</sequence>
<gene>
    <name evidence="5 9" type="primary">ctc</name>
    <name evidence="5" type="synonym">rplY</name>
    <name evidence="9" type="ORF">CPJCM30710_13640</name>
</gene>
<dbReference type="InterPro" id="IPR020057">
    <property type="entry name" value="Ribosomal_bL25_b-dom"/>
</dbReference>
<evidence type="ECO:0000313" key="9">
    <source>
        <dbReference type="EMBL" id="GIM28698.1"/>
    </source>
</evidence>
<comment type="function">
    <text evidence="5">This is one of the proteins that binds to the 5S RNA in the ribosome where it forms part of the central protuberance.</text>
</comment>
<dbReference type="Gene3D" id="2.40.240.10">
    <property type="entry name" value="Ribosomal Protein L25, Chain P"/>
    <property type="match status" value="1"/>
</dbReference>
<feature type="region of interest" description="Disordered" evidence="6">
    <location>
        <begin position="1"/>
        <end position="23"/>
    </location>
</feature>
<evidence type="ECO:0000256" key="3">
    <source>
        <dbReference type="ARBA" id="ARBA00022980"/>
    </source>
</evidence>
<evidence type="ECO:0000259" key="7">
    <source>
        <dbReference type="Pfam" id="PF01386"/>
    </source>
</evidence>
<dbReference type="Gene3D" id="2.170.120.20">
    <property type="entry name" value="Ribosomal protein L25, beta domain"/>
    <property type="match status" value="1"/>
</dbReference>
<dbReference type="CDD" id="cd00495">
    <property type="entry name" value="Ribosomal_L25_TL5_CTC"/>
    <property type="match status" value="1"/>
</dbReference>
<protein>
    <recommendedName>
        <fullName evidence="5">Large ribosomal subunit protein bL25</fullName>
    </recommendedName>
    <alternativeName>
        <fullName evidence="5">General stress protein CTC</fullName>
    </alternativeName>
</protein>
<dbReference type="Pfam" id="PF01386">
    <property type="entry name" value="Ribosomal_L25p"/>
    <property type="match status" value="1"/>
</dbReference>
<evidence type="ECO:0000256" key="5">
    <source>
        <dbReference type="HAMAP-Rule" id="MF_01334"/>
    </source>
</evidence>
<dbReference type="GO" id="GO:0003735">
    <property type="term" value="F:structural constituent of ribosome"/>
    <property type="evidence" value="ECO:0007669"/>
    <property type="project" value="InterPro"/>
</dbReference>
<reference evidence="9" key="1">
    <citation type="submission" date="2021-03" db="EMBL/GenBank/DDBJ databases">
        <title>Taxonomic study of Clostridium polyendosporum from meadow-gley soil under rice.</title>
        <authorList>
            <person name="Kobayashi H."/>
            <person name="Tanizawa Y."/>
            <person name="Yagura M."/>
        </authorList>
    </citation>
    <scope>NUCLEOTIDE SEQUENCE</scope>
    <source>
        <strain evidence="9">JCM 30710</strain>
    </source>
</reference>
<dbReference type="InterPro" id="IPR020056">
    <property type="entry name" value="Rbsml_bL25/Gln-tRNA_synth_N"/>
</dbReference>
<dbReference type="EMBL" id="BOPZ01000008">
    <property type="protein sequence ID" value="GIM28698.1"/>
    <property type="molecule type" value="Genomic_DNA"/>
</dbReference>
<keyword evidence="1 5" id="KW-0699">rRNA-binding</keyword>
<evidence type="ECO:0000313" key="10">
    <source>
        <dbReference type="Proteomes" id="UP000679179"/>
    </source>
</evidence>
<name>A0A919VLK7_9CLOT</name>
<dbReference type="GO" id="GO:0008097">
    <property type="term" value="F:5S rRNA binding"/>
    <property type="evidence" value="ECO:0007669"/>
    <property type="project" value="InterPro"/>
</dbReference>
<feature type="domain" description="Large ribosomal subunit protein bL25 beta" evidence="8">
    <location>
        <begin position="98"/>
        <end position="178"/>
    </location>
</feature>
<dbReference type="HAMAP" id="MF_01334">
    <property type="entry name" value="Ribosomal_bL25_CTC"/>
    <property type="match status" value="1"/>
</dbReference>
<dbReference type="PANTHER" id="PTHR33284">
    <property type="entry name" value="RIBOSOMAL PROTEIN L25/GLN-TRNA SYNTHETASE, ANTI-CODON-BINDING DOMAIN-CONTAINING PROTEIN"/>
    <property type="match status" value="1"/>
</dbReference>
<dbReference type="RefSeq" id="WP_212903419.1">
    <property type="nucleotide sequence ID" value="NZ_BOPZ01000008.1"/>
</dbReference>
<evidence type="ECO:0000259" key="8">
    <source>
        <dbReference type="Pfam" id="PF14693"/>
    </source>
</evidence>
<comment type="subunit">
    <text evidence="5">Part of the 50S ribosomal subunit; part of the 5S rRNA/L5/L18/L25 subcomplex. Contacts the 5S rRNA. Binds to the 5S rRNA independently of L5 and L18.</text>
</comment>
<evidence type="ECO:0000256" key="6">
    <source>
        <dbReference type="SAM" id="MobiDB-lite"/>
    </source>
</evidence>
<comment type="similarity">
    <text evidence="5">Belongs to the bacterial ribosomal protein bL25 family. CTC subfamily.</text>
</comment>
<dbReference type="InterPro" id="IPR001021">
    <property type="entry name" value="Ribosomal_bL25_long"/>
</dbReference>
<dbReference type="PANTHER" id="PTHR33284:SF1">
    <property type="entry name" value="RIBOSOMAL PROTEIN L25_GLN-TRNA SYNTHETASE, ANTI-CODON-BINDING DOMAIN-CONTAINING PROTEIN"/>
    <property type="match status" value="1"/>
</dbReference>
<dbReference type="GO" id="GO:0022625">
    <property type="term" value="C:cytosolic large ribosomal subunit"/>
    <property type="evidence" value="ECO:0007669"/>
    <property type="project" value="TreeGrafter"/>
</dbReference>
<proteinExistence type="inferred from homology"/>
<organism evidence="9 10">
    <name type="scientific">Clostridium polyendosporum</name>
    <dbReference type="NCBI Taxonomy" id="69208"/>
    <lineage>
        <taxon>Bacteria</taxon>
        <taxon>Bacillati</taxon>
        <taxon>Bacillota</taxon>
        <taxon>Clostridia</taxon>
        <taxon>Eubacteriales</taxon>
        <taxon>Clostridiaceae</taxon>
        <taxon>Clostridium</taxon>
    </lineage>
</organism>
<dbReference type="InterPro" id="IPR020930">
    <property type="entry name" value="Ribosomal_uL5_bac-type"/>
</dbReference>
<dbReference type="SUPFAM" id="SSF50715">
    <property type="entry name" value="Ribosomal protein L25-like"/>
    <property type="match status" value="1"/>
</dbReference>
<dbReference type="InterPro" id="IPR011035">
    <property type="entry name" value="Ribosomal_bL25/Gln-tRNA_synth"/>
</dbReference>
<comment type="caution">
    <text evidence="9">The sequence shown here is derived from an EMBL/GenBank/DDBJ whole genome shotgun (WGS) entry which is preliminary data.</text>
</comment>
<dbReference type="NCBIfam" id="TIGR00731">
    <property type="entry name" value="bL25_bact_ctc"/>
    <property type="match status" value="1"/>
</dbReference>
<keyword evidence="4 5" id="KW-0687">Ribonucleoprotein</keyword>
<dbReference type="InterPro" id="IPR029751">
    <property type="entry name" value="Ribosomal_L25_dom"/>
</dbReference>
<evidence type="ECO:0000256" key="2">
    <source>
        <dbReference type="ARBA" id="ARBA00022884"/>
    </source>
</evidence>
<dbReference type="Pfam" id="PF14693">
    <property type="entry name" value="Ribosomal_TL5_C"/>
    <property type="match status" value="1"/>
</dbReference>
<dbReference type="AlphaFoldDB" id="A0A919VLK7"/>
<evidence type="ECO:0000256" key="4">
    <source>
        <dbReference type="ARBA" id="ARBA00023274"/>
    </source>
</evidence>
<keyword evidence="2 5" id="KW-0694">RNA-binding</keyword>
<evidence type="ECO:0000256" key="1">
    <source>
        <dbReference type="ARBA" id="ARBA00022730"/>
    </source>
</evidence>
<feature type="compositionally biased region" description="Basic and acidic residues" evidence="6">
    <location>
        <begin position="1"/>
        <end position="15"/>
    </location>
</feature>
<dbReference type="InterPro" id="IPR037121">
    <property type="entry name" value="Ribosomal_bL25_C"/>
</dbReference>
<keyword evidence="3 5" id="KW-0689">Ribosomal protein</keyword>
<accession>A0A919VLK7</accession>
<feature type="domain" description="Large ribosomal subunit protein bL25 L25" evidence="7">
    <location>
        <begin position="4"/>
        <end position="90"/>
    </location>
</feature>
<keyword evidence="10" id="KW-1185">Reference proteome</keyword>